<protein>
    <submittedName>
        <fullName evidence="1">Uncharacterized protein</fullName>
    </submittedName>
</protein>
<sequence>MPDDPQRIRAIGVDLPSGHGGYAPAFHLARMTAAHTLSPPARLCCHLRPAVCRPVDQPPTSRASVAGYPSVGRTMKRVVVISGAMGVGKSETLKSMRETLIDMVGEIAVLESDQFYMMIDPRWTCPPDRVDHYNAVSGWLLRETALGFLRAGFAWVAIASNGHWKQRSTREFVRPFLLENVSVHHITLDPEEEILRQRIAQRSKAAGLAVDEQRAAEAVEMLFQVRQALGTWTHVVDNSQLTPEATVRAIHDAIERRHGLMHP</sequence>
<dbReference type="SUPFAM" id="SSF52540">
    <property type="entry name" value="P-loop containing nucleoside triphosphate hydrolases"/>
    <property type="match status" value="1"/>
</dbReference>
<dbReference type="InterPro" id="IPR027417">
    <property type="entry name" value="P-loop_NTPase"/>
</dbReference>
<name>A0A4R5DCD3_9ACTN</name>
<comment type="caution">
    <text evidence="1">The sequence shown here is derived from an EMBL/GenBank/DDBJ whole genome shotgun (WGS) entry which is preliminary data.</text>
</comment>
<dbReference type="Gene3D" id="3.40.50.300">
    <property type="entry name" value="P-loop containing nucleotide triphosphate hydrolases"/>
    <property type="match status" value="1"/>
</dbReference>
<organism evidence="1 2">
    <name type="scientific">Jiangella asiatica</name>
    <dbReference type="NCBI Taxonomy" id="2530372"/>
    <lineage>
        <taxon>Bacteria</taxon>
        <taxon>Bacillati</taxon>
        <taxon>Actinomycetota</taxon>
        <taxon>Actinomycetes</taxon>
        <taxon>Jiangellales</taxon>
        <taxon>Jiangellaceae</taxon>
        <taxon>Jiangella</taxon>
    </lineage>
</organism>
<keyword evidence="2" id="KW-1185">Reference proteome</keyword>
<dbReference type="InParanoid" id="A0A4R5DCD3"/>
<dbReference type="AlphaFoldDB" id="A0A4R5DCD3"/>
<evidence type="ECO:0000313" key="2">
    <source>
        <dbReference type="Proteomes" id="UP000294739"/>
    </source>
</evidence>
<reference evidence="1 2" key="1">
    <citation type="submission" date="2019-03" db="EMBL/GenBank/DDBJ databases">
        <title>Draft genome sequences of novel Actinobacteria.</title>
        <authorList>
            <person name="Sahin N."/>
            <person name="Ay H."/>
            <person name="Saygin H."/>
        </authorList>
    </citation>
    <scope>NUCLEOTIDE SEQUENCE [LARGE SCALE GENOMIC DNA]</scope>
    <source>
        <strain evidence="1 2">5K138</strain>
    </source>
</reference>
<dbReference type="Proteomes" id="UP000294739">
    <property type="component" value="Unassembled WGS sequence"/>
</dbReference>
<gene>
    <name evidence="1" type="ORF">E1269_17955</name>
</gene>
<accession>A0A4R5DCD3</accession>
<proteinExistence type="predicted"/>
<dbReference type="Pfam" id="PF13671">
    <property type="entry name" value="AAA_33"/>
    <property type="match status" value="1"/>
</dbReference>
<evidence type="ECO:0000313" key="1">
    <source>
        <dbReference type="EMBL" id="TDE08195.1"/>
    </source>
</evidence>
<dbReference type="EMBL" id="SMKZ01000026">
    <property type="protein sequence ID" value="TDE08195.1"/>
    <property type="molecule type" value="Genomic_DNA"/>
</dbReference>
<dbReference type="OrthoDB" id="9799092at2"/>